<dbReference type="EMBL" id="CAJPWZ010002988">
    <property type="protein sequence ID" value="CAG2249739.1"/>
    <property type="molecule type" value="Genomic_DNA"/>
</dbReference>
<proteinExistence type="predicted"/>
<evidence type="ECO:0000313" key="2">
    <source>
        <dbReference type="Proteomes" id="UP000683360"/>
    </source>
</evidence>
<sequence>MDGKKLFGCIGMVYILLTYVTAATNSVPINLIDNNKVPLVAMLDTASLDKNMKTYINQVILQSLGDSVKETVQAIIKEEFEQLISNSSMPTSGTASNQTINSDWIPVFIACPGNKRSVYRSWLTPAPFDETLKISSKTCENDHKRRSIIDRWNRDAEDLIDQVRVDLYKDSQVDAMFLFDGKGSTSVSWFSKERLLQSSYQDLSRTATTNYFSMDGYYSADRHFYINSHHGGCPNDFGWLLIIDSRLRSSTSGSGGCSFDHLYGREYPYFMYGTRNKVCHYDKEGECGFADMMVISVKRIYAEVNVMISKLRMACYMLCRLFGMVCVLLTHVTTTTNSVKKNLIDNKKVPLVAILDTASLNKNLKTYINQVILQSLRNSVTETVQAIVKEEIKNLISNSSVPTSGTGSNQTRDPGKF</sequence>
<protein>
    <submittedName>
        <fullName evidence="1">Uncharacterized protein</fullName>
    </submittedName>
</protein>
<dbReference type="Proteomes" id="UP000683360">
    <property type="component" value="Unassembled WGS sequence"/>
</dbReference>
<organism evidence="1 2">
    <name type="scientific">Mytilus edulis</name>
    <name type="common">Blue mussel</name>
    <dbReference type="NCBI Taxonomy" id="6550"/>
    <lineage>
        <taxon>Eukaryota</taxon>
        <taxon>Metazoa</taxon>
        <taxon>Spiralia</taxon>
        <taxon>Lophotrochozoa</taxon>
        <taxon>Mollusca</taxon>
        <taxon>Bivalvia</taxon>
        <taxon>Autobranchia</taxon>
        <taxon>Pteriomorphia</taxon>
        <taxon>Mytilida</taxon>
        <taxon>Mytiloidea</taxon>
        <taxon>Mytilidae</taxon>
        <taxon>Mytilinae</taxon>
        <taxon>Mytilus</taxon>
    </lineage>
</organism>
<gene>
    <name evidence="1" type="ORF">MEDL_61489</name>
</gene>
<keyword evidence="2" id="KW-1185">Reference proteome</keyword>
<evidence type="ECO:0000313" key="1">
    <source>
        <dbReference type="EMBL" id="CAG2249739.1"/>
    </source>
</evidence>
<name>A0A8S3UVS1_MYTED</name>
<comment type="caution">
    <text evidence="1">The sequence shown here is derived from an EMBL/GenBank/DDBJ whole genome shotgun (WGS) entry which is preliminary data.</text>
</comment>
<dbReference type="OrthoDB" id="6134084at2759"/>
<accession>A0A8S3UVS1</accession>
<reference evidence="1" key="1">
    <citation type="submission" date="2021-03" db="EMBL/GenBank/DDBJ databases">
        <authorList>
            <person name="Bekaert M."/>
        </authorList>
    </citation>
    <scope>NUCLEOTIDE SEQUENCE</scope>
</reference>
<dbReference type="AlphaFoldDB" id="A0A8S3UVS1"/>